<gene>
    <name evidence="1" type="ORF">SEVIR_2G104150v2</name>
</gene>
<dbReference type="Gramene" id="TKW31408">
    <property type="protein sequence ID" value="TKW31408"/>
    <property type="gene ID" value="SEVIR_2G104150v2"/>
</dbReference>
<dbReference type="AlphaFoldDB" id="A0A4U6VNT6"/>
<evidence type="ECO:0000313" key="2">
    <source>
        <dbReference type="Proteomes" id="UP000298652"/>
    </source>
</evidence>
<name>A0A4U6VNT6_SETVI</name>
<organism evidence="1 2">
    <name type="scientific">Setaria viridis</name>
    <name type="common">Green bristlegrass</name>
    <name type="synonym">Setaria italica subsp. viridis</name>
    <dbReference type="NCBI Taxonomy" id="4556"/>
    <lineage>
        <taxon>Eukaryota</taxon>
        <taxon>Viridiplantae</taxon>
        <taxon>Streptophyta</taxon>
        <taxon>Embryophyta</taxon>
        <taxon>Tracheophyta</taxon>
        <taxon>Spermatophyta</taxon>
        <taxon>Magnoliopsida</taxon>
        <taxon>Liliopsida</taxon>
        <taxon>Poales</taxon>
        <taxon>Poaceae</taxon>
        <taxon>PACMAD clade</taxon>
        <taxon>Panicoideae</taxon>
        <taxon>Panicodae</taxon>
        <taxon>Paniceae</taxon>
        <taxon>Cenchrinae</taxon>
        <taxon>Setaria</taxon>
    </lineage>
</organism>
<dbReference type="Proteomes" id="UP000298652">
    <property type="component" value="Chromosome 2"/>
</dbReference>
<reference evidence="1" key="1">
    <citation type="submission" date="2019-03" db="EMBL/GenBank/DDBJ databases">
        <title>WGS assembly of Setaria viridis.</title>
        <authorList>
            <person name="Huang P."/>
            <person name="Jenkins J."/>
            <person name="Grimwood J."/>
            <person name="Barry K."/>
            <person name="Healey A."/>
            <person name="Mamidi S."/>
            <person name="Sreedasyam A."/>
            <person name="Shu S."/>
            <person name="Feldman M."/>
            <person name="Wu J."/>
            <person name="Yu Y."/>
            <person name="Chen C."/>
            <person name="Johnson J."/>
            <person name="Rokhsar D."/>
            <person name="Baxter I."/>
            <person name="Schmutz J."/>
            <person name="Brutnell T."/>
            <person name="Kellogg E."/>
        </authorList>
    </citation>
    <scope>NUCLEOTIDE SEQUENCE [LARGE SCALE GENOMIC DNA]</scope>
</reference>
<accession>A0A4U6VNT6</accession>
<sequence length="70" mass="7561">MGVTSSTTDLASSTADVAFSTMNPVSFDRGCALAMEAATRRALLHCRLNGVLWHRTLQWLCFPGFVAVAE</sequence>
<protein>
    <submittedName>
        <fullName evidence="1">Uncharacterized protein</fullName>
    </submittedName>
</protein>
<keyword evidence="2" id="KW-1185">Reference proteome</keyword>
<proteinExistence type="predicted"/>
<evidence type="ECO:0000313" key="1">
    <source>
        <dbReference type="EMBL" id="TKW31408.1"/>
    </source>
</evidence>
<dbReference type="EMBL" id="CM016553">
    <property type="protein sequence ID" value="TKW31408.1"/>
    <property type="molecule type" value="Genomic_DNA"/>
</dbReference>